<dbReference type="PANTHER" id="PTHR35046">
    <property type="entry name" value="ZINC KNUCKLE (CCHC-TYPE) FAMILY PROTEIN"/>
    <property type="match status" value="1"/>
</dbReference>
<dbReference type="OrthoDB" id="1750432at2759"/>
<reference evidence="2" key="1">
    <citation type="submission" date="2016-04" db="EMBL/GenBank/DDBJ databases">
        <title>Cephalotus genome sequencing.</title>
        <authorList>
            <person name="Fukushima K."/>
            <person name="Hasebe M."/>
            <person name="Fang X."/>
        </authorList>
    </citation>
    <scope>NUCLEOTIDE SEQUENCE [LARGE SCALE GENOMIC DNA]</scope>
    <source>
        <strain evidence="2">cv. St1</strain>
    </source>
</reference>
<protein>
    <recommendedName>
        <fullName evidence="3">CCHC-type domain-containing protein</fullName>
    </recommendedName>
</protein>
<dbReference type="Proteomes" id="UP000187406">
    <property type="component" value="Unassembled WGS sequence"/>
</dbReference>
<dbReference type="GO" id="GO:0008270">
    <property type="term" value="F:zinc ion binding"/>
    <property type="evidence" value="ECO:0007669"/>
    <property type="project" value="InterPro"/>
</dbReference>
<evidence type="ECO:0000313" key="2">
    <source>
        <dbReference type="Proteomes" id="UP000187406"/>
    </source>
</evidence>
<keyword evidence="2" id="KW-1185">Reference proteome</keyword>
<dbReference type="GO" id="GO:0003676">
    <property type="term" value="F:nucleic acid binding"/>
    <property type="evidence" value="ECO:0007669"/>
    <property type="project" value="InterPro"/>
</dbReference>
<comment type="caution">
    <text evidence="1">The sequence shown here is derived from an EMBL/GenBank/DDBJ whole genome shotgun (WGS) entry which is preliminary data.</text>
</comment>
<evidence type="ECO:0008006" key="3">
    <source>
        <dbReference type="Google" id="ProtNLM"/>
    </source>
</evidence>
<dbReference type="CDD" id="cd00303">
    <property type="entry name" value="retropepsin_like"/>
    <property type="match status" value="1"/>
</dbReference>
<dbReference type="PANTHER" id="PTHR35046:SF23">
    <property type="entry name" value="NUCLEOTIDYLTRANSFERASE, RIBONUCLEASE H"/>
    <property type="match status" value="1"/>
</dbReference>
<sequence length="223" mass="25939">PFGSQNNCNNQQGACFTCGQVGHRMKDSPKRQDDIRATLANEETIENGDDFLLEPKFDDEQREEIEPEDYDCLVIHRVLAIPKEDEEDWLHNIFKTRCKSHGKICSLLINEGSCKNIVAQEMVNKLNLKVELHPKPYRMAWFKKDNEVKVTKRCLISFSMEKNYGDQIWCDIVPMDVTHILLGRPWKYERGALHGDRKNTYTFKMGNMEIVLIPIKQEKGHIS</sequence>
<dbReference type="EMBL" id="BDDD01000589">
    <property type="protein sequence ID" value="GAV67845.1"/>
    <property type="molecule type" value="Genomic_DNA"/>
</dbReference>
<dbReference type="InParanoid" id="A0A1Q3BIQ9"/>
<dbReference type="InterPro" id="IPR036875">
    <property type="entry name" value="Znf_CCHC_sf"/>
</dbReference>
<dbReference type="SUPFAM" id="SSF57756">
    <property type="entry name" value="Retrovirus zinc finger-like domains"/>
    <property type="match status" value="1"/>
</dbReference>
<evidence type="ECO:0000313" key="1">
    <source>
        <dbReference type="EMBL" id="GAV67845.1"/>
    </source>
</evidence>
<feature type="non-terminal residue" evidence="1">
    <location>
        <position position="1"/>
    </location>
</feature>
<proteinExistence type="predicted"/>
<accession>A0A1Q3BIQ9</accession>
<name>A0A1Q3BIQ9_CEPFO</name>
<gene>
    <name evidence="1" type="ORF">CFOL_v3_11349</name>
</gene>
<organism evidence="1 2">
    <name type="scientific">Cephalotus follicularis</name>
    <name type="common">Albany pitcher plant</name>
    <dbReference type="NCBI Taxonomy" id="3775"/>
    <lineage>
        <taxon>Eukaryota</taxon>
        <taxon>Viridiplantae</taxon>
        <taxon>Streptophyta</taxon>
        <taxon>Embryophyta</taxon>
        <taxon>Tracheophyta</taxon>
        <taxon>Spermatophyta</taxon>
        <taxon>Magnoliopsida</taxon>
        <taxon>eudicotyledons</taxon>
        <taxon>Gunneridae</taxon>
        <taxon>Pentapetalae</taxon>
        <taxon>rosids</taxon>
        <taxon>fabids</taxon>
        <taxon>Oxalidales</taxon>
        <taxon>Cephalotaceae</taxon>
        <taxon>Cephalotus</taxon>
    </lineage>
</organism>
<dbReference type="AlphaFoldDB" id="A0A1Q3BIQ9"/>